<keyword evidence="3" id="KW-1185">Reference proteome</keyword>
<dbReference type="AlphaFoldDB" id="A0A182K282"/>
<keyword evidence="1" id="KW-1133">Transmembrane helix</keyword>
<evidence type="ECO:0000256" key="1">
    <source>
        <dbReference type="SAM" id="Phobius"/>
    </source>
</evidence>
<feature type="transmembrane region" description="Helical" evidence="1">
    <location>
        <begin position="331"/>
        <end position="353"/>
    </location>
</feature>
<proteinExistence type="predicted"/>
<feature type="transmembrane region" description="Helical" evidence="1">
    <location>
        <begin position="229"/>
        <end position="251"/>
    </location>
</feature>
<feature type="transmembrane region" description="Helical" evidence="1">
    <location>
        <begin position="122"/>
        <end position="143"/>
    </location>
</feature>
<dbReference type="EnsemblMetazoa" id="ACHR004866-RA">
    <property type="protein sequence ID" value="ACHR004866-PA"/>
    <property type="gene ID" value="ACHR004866"/>
</dbReference>
<keyword evidence="1" id="KW-0812">Transmembrane</keyword>
<feature type="transmembrane region" description="Helical" evidence="1">
    <location>
        <begin position="20"/>
        <end position="43"/>
    </location>
</feature>
<reference evidence="2" key="2">
    <citation type="submission" date="2020-05" db="UniProtKB">
        <authorList>
            <consortium name="EnsemblMetazoa"/>
        </authorList>
    </citation>
    <scope>IDENTIFICATION</scope>
    <source>
        <strain evidence="2">ACHKN1017</strain>
    </source>
</reference>
<sequence length="382" mass="43490">MHHSSSICLTVHMVWARKWWLANAFLVASTLRILFGLPAIIFVERTLANADRRTVSCRKRISNFAMAHDGAVRALFTMMVVLLASCVGFGTYWHWYDKTSLTKGIIASSDCTSQSCAKSKRAFNMEVIVAFALPLLVTVSIYVHRWNNRAMIGGLNSRFRFIYDNHQKSHHSQRQCCFWDQYGRLALKQVFEVMALGVLWLNLKPLNDTEQDRNVEDYRIGKLISSMGSMLPAVVCLLVSIEMGINFSFIARTLTTLNWSVDSLVRSCQSDSVRKKVKHGTKLELIEEVHAANEYSSCNVDFHGYFRKLIAAYDKLGHVMEDMVQLYSPNLLLIIGMHFVLFTMQVTTLSLIVNRVQDGINLFGYFDLDRSLVMTVSLYAPV</sequence>
<protein>
    <recommendedName>
        <fullName evidence="4">Gustatory receptor</fullName>
    </recommendedName>
</protein>
<organism evidence="2 3">
    <name type="scientific">Anopheles christyi</name>
    <dbReference type="NCBI Taxonomy" id="43041"/>
    <lineage>
        <taxon>Eukaryota</taxon>
        <taxon>Metazoa</taxon>
        <taxon>Ecdysozoa</taxon>
        <taxon>Arthropoda</taxon>
        <taxon>Hexapoda</taxon>
        <taxon>Insecta</taxon>
        <taxon>Pterygota</taxon>
        <taxon>Neoptera</taxon>
        <taxon>Endopterygota</taxon>
        <taxon>Diptera</taxon>
        <taxon>Nematocera</taxon>
        <taxon>Culicoidea</taxon>
        <taxon>Culicidae</taxon>
        <taxon>Anophelinae</taxon>
        <taxon>Anopheles</taxon>
    </lineage>
</organism>
<reference evidence="3" key="1">
    <citation type="submission" date="2013-03" db="EMBL/GenBank/DDBJ databases">
        <title>The Genome Sequence of Anopheles christyi ACHKN1017.</title>
        <authorList>
            <consortium name="The Broad Institute Genomics Platform"/>
            <person name="Neafsey D.E."/>
            <person name="Besansky N."/>
            <person name="Walker B."/>
            <person name="Young S.K."/>
            <person name="Zeng Q."/>
            <person name="Gargeya S."/>
            <person name="Fitzgerald M."/>
            <person name="Haas B."/>
            <person name="Abouelleil A."/>
            <person name="Allen A.W."/>
            <person name="Alvarado L."/>
            <person name="Arachchi H.M."/>
            <person name="Berlin A.M."/>
            <person name="Chapman S.B."/>
            <person name="Gainer-Dewar J."/>
            <person name="Goldberg J."/>
            <person name="Griggs A."/>
            <person name="Gujja S."/>
            <person name="Hansen M."/>
            <person name="Howarth C."/>
            <person name="Imamovic A."/>
            <person name="Ireland A."/>
            <person name="Larimer J."/>
            <person name="McCowan C."/>
            <person name="Murphy C."/>
            <person name="Pearson M."/>
            <person name="Poon T.W."/>
            <person name="Priest M."/>
            <person name="Roberts A."/>
            <person name="Saif S."/>
            <person name="Shea T."/>
            <person name="Sisk P."/>
            <person name="Sykes S."/>
            <person name="Wortman J."/>
            <person name="Nusbaum C."/>
            <person name="Birren B."/>
        </authorList>
    </citation>
    <scope>NUCLEOTIDE SEQUENCE [LARGE SCALE GENOMIC DNA]</scope>
    <source>
        <strain evidence="3">ACHKN1017</strain>
    </source>
</reference>
<evidence type="ECO:0008006" key="4">
    <source>
        <dbReference type="Google" id="ProtNLM"/>
    </source>
</evidence>
<dbReference type="VEuPathDB" id="VectorBase:ACHR004866"/>
<name>A0A182K282_9DIPT</name>
<evidence type="ECO:0000313" key="3">
    <source>
        <dbReference type="Proteomes" id="UP000075881"/>
    </source>
</evidence>
<evidence type="ECO:0000313" key="2">
    <source>
        <dbReference type="EnsemblMetazoa" id="ACHR004866-PA"/>
    </source>
</evidence>
<keyword evidence="1" id="KW-0472">Membrane</keyword>
<feature type="transmembrane region" description="Helical" evidence="1">
    <location>
        <begin position="74"/>
        <end position="95"/>
    </location>
</feature>
<dbReference type="Proteomes" id="UP000075881">
    <property type="component" value="Unassembled WGS sequence"/>
</dbReference>
<accession>A0A182K282</accession>